<dbReference type="AlphaFoldDB" id="A0A0W1AGG5"/>
<dbReference type="Proteomes" id="UP000054729">
    <property type="component" value="Unassembled WGS sequence"/>
</dbReference>
<gene>
    <name evidence="1" type="ORF">Lwal_1139</name>
</gene>
<dbReference type="RefSeq" id="WP_028378559.1">
    <property type="nucleotide sequence ID" value="NZ_CAAAIQ010000008.1"/>
</dbReference>
<dbReference type="STRING" id="66969.Lwal_1139"/>
<dbReference type="EMBL" id="LNZB01000031">
    <property type="protein sequence ID" value="KTD80442.1"/>
    <property type="molecule type" value="Genomic_DNA"/>
</dbReference>
<organism evidence="1 2">
    <name type="scientific">Legionella waltersii</name>
    <dbReference type="NCBI Taxonomy" id="66969"/>
    <lineage>
        <taxon>Bacteria</taxon>
        <taxon>Pseudomonadati</taxon>
        <taxon>Pseudomonadota</taxon>
        <taxon>Gammaproteobacteria</taxon>
        <taxon>Legionellales</taxon>
        <taxon>Legionellaceae</taxon>
        <taxon>Legionella</taxon>
    </lineage>
</organism>
<proteinExistence type="predicted"/>
<evidence type="ECO:0000313" key="2">
    <source>
        <dbReference type="Proteomes" id="UP000054729"/>
    </source>
</evidence>
<keyword evidence="2" id="KW-1185">Reference proteome</keyword>
<dbReference type="PATRIC" id="fig|66969.6.peg.1251"/>
<evidence type="ECO:0008006" key="3">
    <source>
        <dbReference type="Google" id="ProtNLM"/>
    </source>
</evidence>
<evidence type="ECO:0000313" key="1">
    <source>
        <dbReference type="EMBL" id="KTD80442.1"/>
    </source>
</evidence>
<comment type="caution">
    <text evidence="1">The sequence shown here is derived from an EMBL/GenBank/DDBJ whole genome shotgun (WGS) entry which is preliminary data.</text>
</comment>
<sequence length="66" mass="7249">MRRLSLFIIVLTGVLSGCDNAETKAKHLASLTCNSPRDNRTQEELQAIGDACFRSGSYSKSSGKEW</sequence>
<dbReference type="PROSITE" id="PS51257">
    <property type="entry name" value="PROKAR_LIPOPROTEIN"/>
    <property type="match status" value="1"/>
</dbReference>
<dbReference type="OrthoDB" id="5653818at2"/>
<reference evidence="1 2" key="1">
    <citation type="submission" date="2015-11" db="EMBL/GenBank/DDBJ databases">
        <title>Genomic analysis of 38 Legionella species identifies large and diverse effector repertoires.</title>
        <authorList>
            <person name="Burstein D."/>
            <person name="Amaro F."/>
            <person name="Zusman T."/>
            <person name="Lifshitz Z."/>
            <person name="Cohen O."/>
            <person name="Gilbert J.A."/>
            <person name="Pupko T."/>
            <person name="Shuman H.A."/>
            <person name="Segal G."/>
        </authorList>
    </citation>
    <scope>NUCLEOTIDE SEQUENCE [LARGE SCALE GENOMIC DNA]</scope>
    <source>
        <strain evidence="1 2">ATCC 51914</strain>
    </source>
</reference>
<protein>
    <recommendedName>
        <fullName evidence="3">Entry exclusion lipoprotein TrbK</fullName>
    </recommendedName>
</protein>
<accession>A0A0W1AGG5</accession>
<name>A0A0W1AGG5_9GAMM</name>